<feature type="transmembrane region" description="Helical" evidence="10">
    <location>
        <begin position="244"/>
        <end position="269"/>
    </location>
</feature>
<evidence type="ECO:0000256" key="1">
    <source>
        <dbReference type="ARBA" id="ARBA00004477"/>
    </source>
</evidence>
<gene>
    <name evidence="11" type="ORF">RM445_31600</name>
</gene>
<accession>A0ABU2NJV0</accession>
<organism evidence="11 12">
    <name type="scientific">Pseudonocardia charpentierae</name>
    <dbReference type="NCBI Taxonomy" id="3075545"/>
    <lineage>
        <taxon>Bacteria</taxon>
        <taxon>Bacillati</taxon>
        <taxon>Actinomycetota</taxon>
        <taxon>Actinomycetes</taxon>
        <taxon>Pseudonocardiales</taxon>
        <taxon>Pseudonocardiaceae</taxon>
        <taxon>Pseudonocardia</taxon>
    </lineage>
</organism>
<keyword evidence="12" id="KW-1185">Reference proteome</keyword>
<evidence type="ECO:0000256" key="9">
    <source>
        <dbReference type="ARBA" id="ARBA00023136"/>
    </source>
</evidence>
<dbReference type="GO" id="GO:0016757">
    <property type="term" value="F:glycosyltransferase activity"/>
    <property type="evidence" value="ECO:0007669"/>
    <property type="project" value="UniProtKB-KW"/>
</dbReference>
<evidence type="ECO:0000256" key="5">
    <source>
        <dbReference type="ARBA" id="ARBA00022679"/>
    </source>
</evidence>
<keyword evidence="5" id="KW-0808">Transferase</keyword>
<evidence type="ECO:0000256" key="7">
    <source>
        <dbReference type="ARBA" id="ARBA00022824"/>
    </source>
</evidence>
<keyword evidence="9 10" id="KW-0472">Membrane</keyword>
<feature type="transmembrane region" description="Helical" evidence="10">
    <location>
        <begin position="12"/>
        <end position="29"/>
    </location>
</feature>
<dbReference type="PANTHER" id="PTHR12468">
    <property type="entry name" value="GPI MANNOSYLTRANSFERASE 2"/>
    <property type="match status" value="1"/>
</dbReference>
<dbReference type="InterPro" id="IPR007315">
    <property type="entry name" value="PIG-V/Gpi18"/>
</dbReference>
<evidence type="ECO:0000313" key="11">
    <source>
        <dbReference type="EMBL" id="MDT0354031.1"/>
    </source>
</evidence>
<dbReference type="RefSeq" id="WP_311560539.1">
    <property type="nucleotide sequence ID" value="NZ_JAVREJ010000063.1"/>
</dbReference>
<keyword evidence="4 11" id="KW-0328">Glycosyltransferase</keyword>
<dbReference type="Pfam" id="PF04188">
    <property type="entry name" value="Mannosyl_trans2"/>
    <property type="match status" value="1"/>
</dbReference>
<comment type="subcellular location">
    <subcellularLocation>
        <location evidence="1">Endoplasmic reticulum membrane</location>
        <topology evidence="1">Multi-pass membrane protein</topology>
    </subcellularLocation>
</comment>
<protein>
    <submittedName>
        <fullName evidence="11">Mannosyltransferase family protein</fullName>
    </submittedName>
</protein>
<reference evidence="12" key="1">
    <citation type="submission" date="2023-07" db="EMBL/GenBank/DDBJ databases">
        <title>30 novel species of actinomycetes from the DSMZ collection.</title>
        <authorList>
            <person name="Nouioui I."/>
        </authorList>
    </citation>
    <scope>NUCLEOTIDE SEQUENCE [LARGE SCALE GENOMIC DNA]</scope>
    <source>
        <strain evidence="12">DSM 45834</strain>
    </source>
</reference>
<comment type="pathway">
    <text evidence="2">Glycolipid biosynthesis; glycosylphosphatidylinositol-anchor biosynthesis.</text>
</comment>
<keyword evidence="3" id="KW-0337">GPI-anchor biosynthesis</keyword>
<name>A0ABU2NJV0_9PSEU</name>
<dbReference type="EMBL" id="JAVREJ010000063">
    <property type="protein sequence ID" value="MDT0354031.1"/>
    <property type="molecule type" value="Genomic_DNA"/>
</dbReference>
<keyword evidence="7" id="KW-0256">Endoplasmic reticulum</keyword>
<keyword evidence="8 10" id="KW-1133">Transmembrane helix</keyword>
<evidence type="ECO:0000256" key="3">
    <source>
        <dbReference type="ARBA" id="ARBA00022502"/>
    </source>
</evidence>
<dbReference type="Proteomes" id="UP001183202">
    <property type="component" value="Unassembled WGS sequence"/>
</dbReference>
<feature type="transmembrane region" description="Helical" evidence="10">
    <location>
        <begin position="207"/>
        <end position="232"/>
    </location>
</feature>
<dbReference type="PANTHER" id="PTHR12468:SF2">
    <property type="entry name" value="GPI MANNOSYLTRANSFERASE 2"/>
    <property type="match status" value="1"/>
</dbReference>
<evidence type="ECO:0000256" key="6">
    <source>
        <dbReference type="ARBA" id="ARBA00022692"/>
    </source>
</evidence>
<feature type="transmembrane region" description="Helical" evidence="10">
    <location>
        <begin position="131"/>
        <end position="156"/>
    </location>
</feature>
<proteinExistence type="predicted"/>
<evidence type="ECO:0000313" key="12">
    <source>
        <dbReference type="Proteomes" id="UP001183202"/>
    </source>
</evidence>
<feature type="transmembrane region" description="Helical" evidence="10">
    <location>
        <begin position="41"/>
        <end position="60"/>
    </location>
</feature>
<keyword evidence="6 10" id="KW-0812">Transmembrane</keyword>
<feature type="transmembrane region" description="Helical" evidence="10">
    <location>
        <begin position="168"/>
        <end position="201"/>
    </location>
</feature>
<evidence type="ECO:0000256" key="4">
    <source>
        <dbReference type="ARBA" id="ARBA00022676"/>
    </source>
</evidence>
<comment type="caution">
    <text evidence="11">The sequence shown here is derived from an EMBL/GenBank/DDBJ whole genome shotgun (WGS) entry which is preliminary data.</text>
</comment>
<evidence type="ECO:0000256" key="2">
    <source>
        <dbReference type="ARBA" id="ARBA00004687"/>
    </source>
</evidence>
<feature type="transmembrane region" description="Helical" evidence="10">
    <location>
        <begin position="304"/>
        <end position="325"/>
    </location>
</feature>
<evidence type="ECO:0000256" key="10">
    <source>
        <dbReference type="SAM" id="Phobius"/>
    </source>
</evidence>
<sequence length="351" mass="39264">MLDSASQEAQRTGRSTVPILAPIGAWLAALCGNGRVQRWRWVAFPFTLWAVTRVAILGFGKLSMTLAPDLVQSGELHRGYLLRYSSIKGLCRWDCSFFRDLANSGYVHEGYTNFFPLYPMLVRALHEVTGLPIDLCLILVPNLAALGGLLVLYRLVMFLEDEAAARWTLLLFISFPFAFFQAMAYPESLMVLFTALAVYLALRGRHLWAGVALGVGVLARHLSFFAGGSLLVAQLKQRPSVRRFLLSPALLGLLIPWLFLGAYCAYQYVRFGNAFAFVKMRDNWGPMAWWGVTDWWRSGPPPNAVMGSYVAFALPSVAAAIASLFRRKWWELAGFSVPMLWTVPDLVDIRS</sequence>
<evidence type="ECO:0000256" key="8">
    <source>
        <dbReference type="ARBA" id="ARBA00022989"/>
    </source>
</evidence>